<gene>
    <name evidence="2" type="ORF">ARMGADRAFT_1071416</name>
</gene>
<dbReference type="Proteomes" id="UP000217790">
    <property type="component" value="Unassembled WGS sequence"/>
</dbReference>
<protein>
    <submittedName>
        <fullName evidence="2">Uncharacterized protein</fullName>
    </submittedName>
</protein>
<organism evidence="2 3">
    <name type="scientific">Armillaria gallica</name>
    <name type="common">Bulbous honey fungus</name>
    <name type="synonym">Armillaria bulbosa</name>
    <dbReference type="NCBI Taxonomy" id="47427"/>
    <lineage>
        <taxon>Eukaryota</taxon>
        <taxon>Fungi</taxon>
        <taxon>Dikarya</taxon>
        <taxon>Basidiomycota</taxon>
        <taxon>Agaricomycotina</taxon>
        <taxon>Agaricomycetes</taxon>
        <taxon>Agaricomycetidae</taxon>
        <taxon>Agaricales</taxon>
        <taxon>Marasmiineae</taxon>
        <taxon>Physalacriaceae</taxon>
        <taxon>Armillaria</taxon>
    </lineage>
</organism>
<dbReference type="InParanoid" id="A0A2H3E3A2"/>
<keyword evidence="3" id="KW-1185">Reference proteome</keyword>
<dbReference type="AlphaFoldDB" id="A0A2H3E3A2"/>
<feature type="compositionally biased region" description="Pro residues" evidence="1">
    <location>
        <begin position="44"/>
        <end position="56"/>
    </location>
</feature>
<evidence type="ECO:0000313" key="3">
    <source>
        <dbReference type="Proteomes" id="UP000217790"/>
    </source>
</evidence>
<proteinExistence type="predicted"/>
<evidence type="ECO:0000256" key="1">
    <source>
        <dbReference type="SAM" id="MobiDB-lite"/>
    </source>
</evidence>
<feature type="region of interest" description="Disordered" evidence="1">
    <location>
        <begin position="35"/>
        <end position="85"/>
    </location>
</feature>
<dbReference type="EMBL" id="KZ293645">
    <property type="protein sequence ID" value="PBL01902.1"/>
    <property type="molecule type" value="Genomic_DNA"/>
</dbReference>
<feature type="compositionally biased region" description="Low complexity" evidence="1">
    <location>
        <begin position="174"/>
        <end position="193"/>
    </location>
</feature>
<sequence length="290" mass="30717">MAVLPAICLPLSSPSSHVAGPFIILPLTQSSPQLPLPSMLIHTPPQPTHTPPPQPLGSPQMAPIVSDEPPLQPTQTPPPSFTDSLCLSQSQLGRQSSLNLGAKVLDIHFLFNDAFFHDVSDPTVGEMKRPSSNPAPLPLESTRSNDQEMGSPSFGTSHGNQQSTEYISSKEHLGNSSESSSGDISSPDISSSNAPDIHASGTLGPIIANVLVLMEVMFEDEESQSMADWGGSQVPLSIVGPSDEAPIKCRKAITHCNIPAHTCIPVVTVCRAVKGSRVQSLSIVMFSNHQ</sequence>
<accession>A0A2H3E3A2</accession>
<name>A0A2H3E3A2_ARMGA</name>
<reference evidence="3" key="1">
    <citation type="journal article" date="2017" name="Nat. Ecol. Evol.">
        <title>Genome expansion and lineage-specific genetic innovations in the forest pathogenic fungi Armillaria.</title>
        <authorList>
            <person name="Sipos G."/>
            <person name="Prasanna A.N."/>
            <person name="Walter M.C."/>
            <person name="O'Connor E."/>
            <person name="Balint B."/>
            <person name="Krizsan K."/>
            <person name="Kiss B."/>
            <person name="Hess J."/>
            <person name="Varga T."/>
            <person name="Slot J."/>
            <person name="Riley R."/>
            <person name="Boka B."/>
            <person name="Rigling D."/>
            <person name="Barry K."/>
            <person name="Lee J."/>
            <person name="Mihaltcheva S."/>
            <person name="LaButti K."/>
            <person name="Lipzen A."/>
            <person name="Waldron R."/>
            <person name="Moloney N.M."/>
            <person name="Sperisen C."/>
            <person name="Kredics L."/>
            <person name="Vagvoelgyi C."/>
            <person name="Patrignani A."/>
            <person name="Fitzpatrick D."/>
            <person name="Nagy I."/>
            <person name="Doyle S."/>
            <person name="Anderson J.B."/>
            <person name="Grigoriev I.V."/>
            <person name="Gueldener U."/>
            <person name="Muensterkoetter M."/>
            <person name="Nagy L.G."/>
        </authorList>
    </citation>
    <scope>NUCLEOTIDE SEQUENCE [LARGE SCALE GENOMIC DNA]</scope>
    <source>
        <strain evidence="3">Ar21-2</strain>
    </source>
</reference>
<feature type="region of interest" description="Disordered" evidence="1">
    <location>
        <begin position="123"/>
        <end position="196"/>
    </location>
</feature>
<feature type="compositionally biased region" description="Pro residues" evidence="1">
    <location>
        <begin position="70"/>
        <end position="80"/>
    </location>
</feature>
<evidence type="ECO:0000313" key="2">
    <source>
        <dbReference type="EMBL" id="PBL01902.1"/>
    </source>
</evidence>
<feature type="compositionally biased region" description="Polar residues" evidence="1">
    <location>
        <begin position="141"/>
        <end position="167"/>
    </location>
</feature>